<reference evidence="1" key="2">
    <citation type="journal article" date="2015" name="Fish Shellfish Immunol.">
        <title>Early steps in the European eel (Anguilla anguilla)-Vibrio vulnificus interaction in the gills: Role of the RtxA13 toxin.</title>
        <authorList>
            <person name="Callol A."/>
            <person name="Pajuelo D."/>
            <person name="Ebbesson L."/>
            <person name="Teles M."/>
            <person name="MacKenzie S."/>
            <person name="Amaro C."/>
        </authorList>
    </citation>
    <scope>NUCLEOTIDE SEQUENCE</scope>
</reference>
<dbReference type="EMBL" id="GBXM01068150">
    <property type="protein sequence ID" value="JAH40427.1"/>
    <property type="molecule type" value="Transcribed_RNA"/>
</dbReference>
<protein>
    <submittedName>
        <fullName evidence="1">Uncharacterized protein</fullName>
    </submittedName>
</protein>
<proteinExistence type="predicted"/>
<evidence type="ECO:0000313" key="1">
    <source>
        <dbReference type="EMBL" id="JAH40427.1"/>
    </source>
</evidence>
<name>A0A0E9SGR0_ANGAN</name>
<sequence length="44" mass="5006">MAVTHNINCSFSFSSKKFSIEKHIFSGKQKIENYENNKLSPGTI</sequence>
<accession>A0A0E9SGR0</accession>
<reference evidence="1" key="1">
    <citation type="submission" date="2014-11" db="EMBL/GenBank/DDBJ databases">
        <authorList>
            <person name="Amaro Gonzalez C."/>
        </authorList>
    </citation>
    <scope>NUCLEOTIDE SEQUENCE</scope>
</reference>
<organism evidence="1">
    <name type="scientific">Anguilla anguilla</name>
    <name type="common">European freshwater eel</name>
    <name type="synonym">Muraena anguilla</name>
    <dbReference type="NCBI Taxonomy" id="7936"/>
    <lineage>
        <taxon>Eukaryota</taxon>
        <taxon>Metazoa</taxon>
        <taxon>Chordata</taxon>
        <taxon>Craniata</taxon>
        <taxon>Vertebrata</taxon>
        <taxon>Euteleostomi</taxon>
        <taxon>Actinopterygii</taxon>
        <taxon>Neopterygii</taxon>
        <taxon>Teleostei</taxon>
        <taxon>Anguilliformes</taxon>
        <taxon>Anguillidae</taxon>
        <taxon>Anguilla</taxon>
    </lineage>
</organism>
<dbReference type="AlphaFoldDB" id="A0A0E9SGR0"/>